<dbReference type="GO" id="GO:0016705">
    <property type="term" value="F:oxidoreductase activity, acting on paired donors, with incorporation or reduction of molecular oxygen"/>
    <property type="evidence" value="ECO:0007669"/>
    <property type="project" value="InterPro"/>
</dbReference>
<feature type="binding site" description="axial binding residue" evidence="8">
    <location>
        <position position="467"/>
    </location>
    <ligand>
        <name>heme</name>
        <dbReference type="ChEBI" id="CHEBI:30413"/>
    </ligand>
    <ligandPart>
        <name>Fe</name>
        <dbReference type="ChEBI" id="CHEBI:18248"/>
    </ligandPart>
</feature>
<keyword evidence="11" id="KW-1185">Reference proteome</keyword>
<dbReference type="EMBL" id="JARJLG010000264">
    <property type="protein sequence ID" value="KAJ7721839.1"/>
    <property type="molecule type" value="Genomic_DNA"/>
</dbReference>
<reference evidence="10" key="1">
    <citation type="submission" date="2023-03" db="EMBL/GenBank/DDBJ databases">
        <title>Massive genome expansion in bonnet fungi (Mycena s.s.) driven by repeated elements and novel gene families across ecological guilds.</title>
        <authorList>
            <consortium name="Lawrence Berkeley National Laboratory"/>
            <person name="Harder C.B."/>
            <person name="Miyauchi S."/>
            <person name="Viragh M."/>
            <person name="Kuo A."/>
            <person name="Thoen E."/>
            <person name="Andreopoulos B."/>
            <person name="Lu D."/>
            <person name="Skrede I."/>
            <person name="Drula E."/>
            <person name="Henrissat B."/>
            <person name="Morin E."/>
            <person name="Kohler A."/>
            <person name="Barry K."/>
            <person name="LaButti K."/>
            <person name="Morin E."/>
            <person name="Salamov A."/>
            <person name="Lipzen A."/>
            <person name="Mereny Z."/>
            <person name="Hegedus B."/>
            <person name="Baldrian P."/>
            <person name="Stursova M."/>
            <person name="Weitz H."/>
            <person name="Taylor A."/>
            <person name="Grigoriev I.V."/>
            <person name="Nagy L.G."/>
            <person name="Martin F."/>
            <person name="Kauserud H."/>
        </authorList>
    </citation>
    <scope>NUCLEOTIDE SEQUENCE</scope>
    <source>
        <strain evidence="10">CBHHK188m</strain>
    </source>
</reference>
<keyword evidence="3 8" id="KW-0349">Heme</keyword>
<dbReference type="GO" id="GO:0020037">
    <property type="term" value="F:heme binding"/>
    <property type="evidence" value="ECO:0007669"/>
    <property type="project" value="InterPro"/>
</dbReference>
<dbReference type="Gene3D" id="1.10.630.10">
    <property type="entry name" value="Cytochrome P450"/>
    <property type="match status" value="1"/>
</dbReference>
<keyword evidence="6 8" id="KW-0408">Iron</keyword>
<name>A0AAD7HJ14_9AGAR</name>
<evidence type="ECO:0000256" key="1">
    <source>
        <dbReference type="ARBA" id="ARBA00001971"/>
    </source>
</evidence>
<evidence type="ECO:0000256" key="3">
    <source>
        <dbReference type="ARBA" id="ARBA00022617"/>
    </source>
</evidence>
<dbReference type="PRINTS" id="PR00463">
    <property type="entry name" value="EP450I"/>
</dbReference>
<evidence type="ECO:0000256" key="5">
    <source>
        <dbReference type="ARBA" id="ARBA00023002"/>
    </source>
</evidence>
<comment type="similarity">
    <text evidence="2 9">Belongs to the cytochrome P450 family.</text>
</comment>
<accession>A0AAD7HJ14</accession>
<dbReference type="GO" id="GO:0004497">
    <property type="term" value="F:monooxygenase activity"/>
    <property type="evidence" value="ECO:0007669"/>
    <property type="project" value="UniProtKB-KW"/>
</dbReference>
<evidence type="ECO:0000313" key="11">
    <source>
        <dbReference type="Proteomes" id="UP001215280"/>
    </source>
</evidence>
<dbReference type="Pfam" id="PF00067">
    <property type="entry name" value="p450"/>
    <property type="match status" value="2"/>
</dbReference>
<evidence type="ECO:0000256" key="9">
    <source>
        <dbReference type="RuleBase" id="RU000461"/>
    </source>
</evidence>
<keyword evidence="5 9" id="KW-0560">Oxidoreductase</keyword>
<organism evidence="10 11">
    <name type="scientific">Mycena maculata</name>
    <dbReference type="NCBI Taxonomy" id="230809"/>
    <lineage>
        <taxon>Eukaryota</taxon>
        <taxon>Fungi</taxon>
        <taxon>Dikarya</taxon>
        <taxon>Basidiomycota</taxon>
        <taxon>Agaricomycotina</taxon>
        <taxon>Agaricomycetes</taxon>
        <taxon>Agaricomycetidae</taxon>
        <taxon>Agaricales</taxon>
        <taxon>Marasmiineae</taxon>
        <taxon>Mycenaceae</taxon>
        <taxon>Mycena</taxon>
    </lineage>
</organism>
<dbReference type="PROSITE" id="PS00086">
    <property type="entry name" value="CYTOCHROME_P450"/>
    <property type="match status" value="1"/>
</dbReference>
<dbReference type="AlphaFoldDB" id="A0AAD7HJ14"/>
<dbReference type="InterPro" id="IPR001128">
    <property type="entry name" value="Cyt_P450"/>
</dbReference>
<dbReference type="PANTHER" id="PTHR24287">
    <property type="entry name" value="P450, PUTATIVE (EUROFUNG)-RELATED"/>
    <property type="match status" value="1"/>
</dbReference>
<dbReference type="InterPro" id="IPR017972">
    <property type="entry name" value="Cyt_P450_CS"/>
</dbReference>
<dbReference type="Proteomes" id="UP001215280">
    <property type="component" value="Unassembled WGS sequence"/>
</dbReference>
<dbReference type="InterPro" id="IPR036396">
    <property type="entry name" value="Cyt_P450_sf"/>
</dbReference>
<dbReference type="InterPro" id="IPR002401">
    <property type="entry name" value="Cyt_P450_E_grp-I"/>
</dbReference>
<comment type="caution">
    <text evidence="10">The sequence shown here is derived from an EMBL/GenBank/DDBJ whole genome shotgun (WGS) entry which is preliminary data.</text>
</comment>
<evidence type="ECO:0000256" key="4">
    <source>
        <dbReference type="ARBA" id="ARBA00022723"/>
    </source>
</evidence>
<comment type="cofactor">
    <cofactor evidence="1 8">
        <name>heme</name>
        <dbReference type="ChEBI" id="CHEBI:30413"/>
    </cofactor>
</comment>
<dbReference type="InterPro" id="IPR047146">
    <property type="entry name" value="Cyt_P450_E_CYP52_fungi"/>
</dbReference>
<evidence type="ECO:0000256" key="7">
    <source>
        <dbReference type="ARBA" id="ARBA00023033"/>
    </source>
</evidence>
<evidence type="ECO:0000256" key="2">
    <source>
        <dbReference type="ARBA" id="ARBA00010617"/>
    </source>
</evidence>
<proteinExistence type="inferred from homology"/>
<evidence type="ECO:0000313" key="10">
    <source>
        <dbReference type="EMBL" id="KAJ7721839.1"/>
    </source>
</evidence>
<dbReference type="PRINTS" id="PR00385">
    <property type="entry name" value="P450"/>
</dbReference>
<sequence>MSLPPGIVYLSEQPMLSPALAVYCGKLVAEFYFGVAIPTWLATAAYVLSGPAVLTVVVQYRDHRPLVPSSPSVPGSIGGINTENLYPGEPLAIHGKNLGYTSSVRLLFQNRILTAEPENIKAILATEFNGFEKGAEFRGLMEPLLGTGVFVADGKSRFHHQMTRPLFHRERISDFDLFDHHAENAIEHFKTRLREGYPPDFQDMVSRFTMDAATQFLFNQDVHSLSAGIPYPFYVTTDTVTSASAIHPSNVFAGAFQEAQMITATRNRFGAHWPLTEPMGVVRDFLDPILREAVVKKRAAGVDPGKNEAGEREAQEGETLLDHLVNYTESTHRQIIRFPRDEILNISVAGRDTTASLLTFTIYMLAEHPNVLSKLRSENLRIVGPMRRPTHDDFRELKYLRAVLNETSRLYAPVTPFATIVMHRRTDLWGPDALEFDPDRFLDQRLHKHLTPNPFIFLPFNPGPRICLGQQFAYHEASFFMVRLLQTFSTIELAPEA</sequence>
<evidence type="ECO:0000256" key="6">
    <source>
        <dbReference type="ARBA" id="ARBA00023004"/>
    </source>
</evidence>
<keyword evidence="4 8" id="KW-0479">Metal-binding</keyword>
<protein>
    <submittedName>
        <fullName evidence="10">Cytochrome P450</fullName>
    </submittedName>
</protein>
<dbReference type="GO" id="GO:0005506">
    <property type="term" value="F:iron ion binding"/>
    <property type="evidence" value="ECO:0007669"/>
    <property type="project" value="InterPro"/>
</dbReference>
<gene>
    <name evidence="10" type="ORF">DFH07DRAFT_872129</name>
</gene>
<dbReference type="SUPFAM" id="SSF48264">
    <property type="entry name" value="Cytochrome P450"/>
    <property type="match status" value="1"/>
</dbReference>
<keyword evidence="7 9" id="KW-0503">Monooxygenase</keyword>
<dbReference type="PANTHER" id="PTHR24287:SF1">
    <property type="entry name" value="P450, PUTATIVE (EUROFUNG)-RELATED"/>
    <property type="match status" value="1"/>
</dbReference>
<evidence type="ECO:0000256" key="8">
    <source>
        <dbReference type="PIRSR" id="PIRSR602401-1"/>
    </source>
</evidence>